<dbReference type="PROSITE" id="PS00759">
    <property type="entry name" value="ARGE_DAPE_CPG2_2"/>
    <property type="match status" value="1"/>
</dbReference>
<dbReference type="NCBIfam" id="TIGR01910">
    <property type="entry name" value="DapE-ArgE"/>
    <property type="match status" value="1"/>
</dbReference>
<evidence type="ECO:0000256" key="2">
    <source>
        <dbReference type="ARBA" id="ARBA00001947"/>
    </source>
</evidence>
<dbReference type="PROSITE" id="PS00758">
    <property type="entry name" value="ARGE_DAPE_CPG2_1"/>
    <property type="match status" value="1"/>
</dbReference>
<dbReference type="AlphaFoldDB" id="A0A2A4CNL1"/>
<dbReference type="Gene3D" id="3.30.70.360">
    <property type="match status" value="1"/>
</dbReference>
<dbReference type="InterPro" id="IPR010182">
    <property type="entry name" value="ArgE/DapE"/>
</dbReference>
<evidence type="ECO:0000256" key="6">
    <source>
        <dbReference type="ARBA" id="ARBA00016853"/>
    </source>
</evidence>
<evidence type="ECO:0000256" key="1">
    <source>
        <dbReference type="ARBA" id="ARBA00001941"/>
    </source>
</evidence>
<dbReference type="PANTHER" id="PTHR43808">
    <property type="entry name" value="ACETYLORNITHINE DEACETYLASE"/>
    <property type="match status" value="1"/>
</dbReference>
<dbReference type="UniPathway" id="UPA00034">
    <property type="reaction ID" value="UER00021"/>
</dbReference>
<evidence type="ECO:0000256" key="7">
    <source>
        <dbReference type="ARBA" id="ARBA00022723"/>
    </source>
</evidence>
<evidence type="ECO:0000259" key="12">
    <source>
        <dbReference type="Pfam" id="PF07687"/>
    </source>
</evidence>
<evidence type="ECO:0000256" key="9">
    <source>
        <dbReference type="ARBA" id="ARBA00022833"/>
    </source>
</evidence>
<dbReference type="GO" id="GO:0009014">
    <property type="term" value="F:succinyl-diaminopimelate desuccinylase activity"/>
    <property type="evidence" value="ECO:0007669"/>
    <property type="project" value="UniProtKB-EC"/>
</dbReference>
<dbReference type="GO" id="GO:0008777">
    <property type="term" value="F:acetylornithine deacetylase activity"/>
    <property type="evidence" value="ECO:0007669"/>
    <property type="project" value="TreeGrafter"/>
</dbReference>
<keyword evidence="9" id="KW-0862">Zinc</keyword>
<feature type="domain" description="Peptidase M20 dimerisation" evidence="12">
    <location>
        <begin position="197"/>
        <end position="296"/>
    </location>
</feature>
<organism evidence="13 14">
    <name type="scientific">Pseudothioclava arenosa</name>
    <dbReference type="NCBI Taxonomy" id="1795308"/>
    <lineage>
        <taxon>Bacteria</taxon>
        <taxon>Pseudomonadati</taxon>
        <taxon>Pseudomonadota</taxon>
        <taxon>Alphaproteobacteria</taxon>
        <taxon>Rhodobacterales</taxon>
        <taxon>Paracoccaceae</taxon>
        <taxon>Pseudothioclava</taxon>
    </lineage>
</organism>
<evidence type="ECO:0000256" key="8">
    <source>
        <dbReference type="ARBA" id="ARBA00022801"/>
    </source>
</evidence>
<keyword evidence="14" id="KW-1185">Reference proteome</keyword>
<reference evidence="13 14" key="1">
    <citation type="submission" date="2017-09" db="EMBL/GenBank/DDBJ databases">
        <title>A multilocus sequence analysis scheme for characterization of bacteria in the genus Thioclava.</title>
        <authorList>
            <person name="Liu Y."/>
            <person name="Shao Z."/>
        </authorList>
    </citation>
    <scope>NUCLEOTIDE SEQUENCE [LARGE SCALE GENOMIC DNA]</scope>
    <source>
        <strain evidence="13 14">CAU 1312</strain>
    </source>
</reference>
<dbReference type="SUPFAM" id="SSF55031">
    <property type="entry name" value="Bacterial exopeptidase dimerisation domain"/>
    <property type="match status" value="1"/>
</dbReference>
<dbReference type="CDD" id="cd08659">
    <property type="entry name" value="M20_ArgE_DapE-like"/>
    <property type="match status" value="1"/>
</dbReference>
<gene>
    <name evidence="13" type="ORF">CLN94_10160</name>
</gene>
<accession>A0A2A4CNL1</accession>
<keyword evidence="8" id="KW-0378">Hydrolase</keyword>
<evidence type="ECO:0000256" key="10">
    <source>
        <dbReference type="ARBA" id="ARBA00023285"/>
    </source>
</evidence>
<evidence type="ECO:0000256" key="11">
    <source>
        <dbReference type="ARBA" id="ARBA00051301"/>
    </source>
</evidence>
<dbReference type="PANTHER" id="PTHR43808:SF31">
    <property type="entry name" value="N-ACETYL-L-CITRULLINE DEACETYLASE"/>
    <property type="match status" value="1"/>
</dbReference>
<evidence type="ECO:0000313" key="14">
    <source>
        <dbReference type="Proteomes" id="UP000243507"/>
    </source>
</evidence>
<comment type="catalytic activity">
    <reaction evidence="11">
        <text>N-succinyl-(2S,6S)-2,6-diaminopimelate + H2O = (2S,6S)-2,6-diaminopimelate + succinate</text>
        <dbReference type="Rhea" id="RHEA:22608"/>
        <dbReference type="ChEBI" id="CHEBI:15377"/>
        <dbReference type="ChEBI" id="CHEBI:30031"/>
        <dbReference type="ChEBI" id="CHEBI:57609"/>
        <dbReference type="ChEBI" id="CHEBI:58087"/>
        <dbReference type="EC" id="3.5.1.18"/>
    </reaction>
</comment>
<comment type="similarity">
    <text evidence="4">Belongs to the peptidase M20A family.</text>
</comment>
<comment type="pathway">
    <text evidence="3">Amino-acid biosynthesis; L-lysine biosynthesis via DAP pathway; LL-2,6-diaminopimelate from (S)-tetrahydrodipicolinate (succinylase route): step 3/3.</text>
</comment>
<keyword evidence="10" id="KW-0170">Cobalt</keyword>
<dbReference type="OrthoDB" id="9809784at2"/>
<dbReference type="InterPro" id="IPR011650">
    <property type="entry name" value="Peptidase_M20_dimer"/>
</dbReference>
<dbReference type="Proteomes" id="UP000243507">
    <property type="component" value="Unassembled WGS sequence"/>
</dbReference>
<sequence>MSCRAASWWRRASRRIWPRIRPSTKPISGDVMDVVDLTRRLIAFDTINPPGVEAEAMAFCAALLEAGGFTCRLVPQGPGRSNLVAEKGTGAGRALAFTGHLDTVPLGAAPWRHPPHAGVIEEGRLYGRGSTDMKGGVAAFIVAALGAPVPPGGIVLLLTAGEETGSDGARAIVEAGPLPPIGALIVAEPTENRAVPGHKGALWLRLVFHGVTAHGSAPEAGVNAIEAAMVALAAIRQIDLGPAHPVMGRPTLNIGTIAGGLNTNSVPDRCEVTLDLRSVPGGDHARLVAQLRACLPEGSELHRIVDLPPVWTDPAEPWLAGLTTKSAARSGQPVAPSAMSYFTDASIFTPALAEVPTVILGPGRAELAHKTDEYVSLARLEEAVAIYRDALDDWEG</sequence>
<comment type="cofactor">
    <cofactor evidence="2">
        <name>Zn(2+)</name>
        <dbReference type="ChEBI" id="CHEBI:29105"/>
    </cofactor>
</comment>
<comment type="caution">
    <text evidence="13">The sequence shown here is derived from an EMBL/GenBank/DDBJ whole genome shotgun (WGS) entry which is preliminary data.</text>
</comment>
<evidence type="ECO:0000256" key="5">
    <source>
        <dbReference type="ARBA" id="ARBA00011921"/>
    </source>
</evidence>
<dbReference type="InterPro" id="IPR050072">
    <property type="entry name" value="Peptidase_M20A"/>
</dbReference>
<name>A0A2A4CNL1_9RHOB</name>
<dbReference type="InterPro" id="IPR001261">
    <property type="entry name" value="ArgE/DapE_CS"/>
</dbReference>
<evidence type="ECO:0000256" key="3">
    <source>
        <dbReference type="ARBA" id="ARBA00005130"/>
    </source>
</evidence>
<keyword evidence="7" id="KW-0479">Metal-binding</keyword>
<dbReference type="GO" id="GO:0046872">
    <property type="term" value="F:metal ion binding"/>
    <property type="evidence" value="ECO:0007669"/>
    <property type="project" value="UniProtKB-KW"/>
</dbReference>
<dbReference type="GO" id="GO:0006526">
    <property type="term" value="P:L-arginine biosynthetic process"/>
    <property type="evidence" value="ECO:0007669"/>
    <property type="project" value="TreeGrafter"/>
</dbReference>
<dbReference type="GO" id="GO:0009089">
    <property type="term" value="P:lysine biosynthetic process via diaminopimelate"/>
    <property type="evidence" value="ECO:0007669"/>
    <property type="project" value="UniProtKB-UniPathway"/>
</dbReference>
<dbReference type="InterPro" id="IPR002933">
    <property type="entry name" value="Peptidase_M20"/>
</dbReference>
<dbReference type="Pfam" id="PF07687">
    <property type="entry name" value="M20_dimer"/>
    <property type="match status" value="1"/>
</dbReference>
<dbReference type="Pfam" id="PF01546">
    <property type="entry name" value="Peptidase_M20"/>
    <property type="match status" value="1"/>
</dbReference>
<evidence type="ECO:0000256" key="4">
    <source>
        <dbReference type="ARBA" id="ARBA00006247"/>
    </source>
</evidence>
<proteinExistence type="inferred from homology"/>
<protein>
    <recommendedName>
        <fullName evidence="6">Probable succinyl-diaminopimelate desuccinylase</fullName>
        <ecNumber evidence="5">3.5.1.18</ecNumber>
    </recommendedName>
</protein>
<dbReference type="EMBL" id="NTJD01000007">
    <property type="protein sequence ID" value="PCD76185.1"/>
    <property type="molecule type" value="Genomic_DNA"/>
</dbReference>
<dbReference type="SUPFAM" id="SSF53187">
    <property type="entry name" value="Zn-dependent exopeptidases"/>
    <property type="match status" value="1"/>
</dbReference>
<dbReference type="InterPro" id="IPR036264">
    <property type="entry name" value="Bact_exopeptidase_dim_dom"/>
</dbReference>
<evidence type="ECO:0000313" key="13">
    <source>
        <dbReference type="EMBL" id="PCD76185.1"/>
    </source>
</evidence>
<dbReference type="EC" id="3.5.1.18" evidence="5"/>
<dbReference type="Gene3D" id="3.40.630.10">
    <property type="entry name" value="Zn peptidases"/>
    <property type="match status" value="1"/>
</dbReference>
<comment type="cofactor">
    <cofactor evidence="1">
        <name>Co(2+)</name>
        <dbReference type="ChEBI" id="CHEBI:48828"/>
    </cofactor>
</comment>